<protein>
    <submittedName>
        <fullName evidence="2">Helix-turn-helix transcriptional regulator</fullName>
    </submittedName>
</protein>
<accession>A0ABX8S9I6</accession>
<dbReference type="EMBL" id="CP079105">
    <property type="protein sequence ID" value="QXQ14523.1"/>
    <property type="molecule type" value="Genomic_DNA"/>
</dbReference>
<dbReference type="PROSITE" id="PS50943">
    <property type="entry name" value="HTH_CROC1"/>
    <property type="match status" value="1"/>
</dbReference>
<dbReference type="SMART" id="SM00530">
    <property type="entry name" value="HTH_XRE"/>
    <property type="match status" value="1"/>
</dbReference>
<dbReference type="Proteomes" id="UP000887023">
    <property type="component" value="Chromosome"/>
</dbReference>
<reference evidence="2" key="1">
    <citation type="submission" date="2021-07" db="EMBL/GenBank/DDBJ databases">
        <title>Candidatus Kaistella beijingensis sp. nov. isolated from a municipal wastewater treatment plant is involved in sludge foaming.</title>
        <authorList>
            <person name="Song Y."/>
            <person name="Liu S.-J."/>
        </authorList>
    </citation>
    <scope>NUCLEOTIDE SEQUENCE</scope>
    <source>
        <strain evidence="2">DSM 43998</strain>
    </source>
</reference>
<proteinExistence type="predicted"/>
<dbReference type="InterPro" id="IPR041413">
    <property type="entry name" value="MLTR_LBD"/>
</dbReference>
<name>A0ABX8S9I6_9ACTN</name>
<dbReference type="CDD" id="cd00093">
    <property type="entry name" value="HTH_XRE"/>
    <property type="match status" value="1"/>
</dbReference>
<dbReference type="Pfam" id="PF17765">
    <property type="entry name" value="MLTR_LBD"/>
    <property type="match status" value="1"/>
</dbReference>
<dbReference type="PANTHER" id="PTHR35010:SF4">
    <property type="entry name" value="BLL5781 PROTEIN"/>
    <property type="match status" value="1"/>
</dbReference>
<evidence type="ECO:0000313" key="3">
    <source>
        <dbReference type="Proteomes" id="UP000887023"/>
    </source>
</evidence>
<dbReference type="Pfam" id="PF13560">
    <property type="entry name" value="HTH_31"/>
    <property type="match status" value="1"/>
</dbReference>
<dbReference type="Gene3D" id="1.10.260.40">
    <property type="entry name" value="lambda repressor-like DNA-binding domains"/>
    <property type="match status" value="1"/>
</dbReference>
<dbReference type="InterPro" id="IPR010982">
    <property type="entry name" value="Lambda_DNA-bd_dom_sf"/>
</dbReference>
<gene>
    <name evidence="2" type="ORF">KV203_03700</name>
</gene>
<evidence type="ECO:0000259" key="1">
    <source>
        <dbReference type="PROSITE" id="PS50943"/>
    </source>
</evidence>
<dbReference type="Gene3D" id="3.30.450.180">
    <property type="match status" value="1"/>
</dbReference>
<feature type="domain" description="HTH cro/C1-type" evidence="1">
    <location>
        <begin position="14"/>
        <end position="68"/>
    </location>
</feature>
<dbReference type="SUPFAM" id="SSF47413">
    <property type="entry name" value="lambda repressor-like DNA-binding domains"/>
    <property type="match status" value="1"/>
</dbReference>
<keyword evidence="3" id="KW-1185">Reference proteome</keyword>
<evidence type="ECO:0000313" key="2">
    <source>
        <dbReference type="EMBL" id="QXQ14523.1"/>
    </source>
</evidence>
<dbReference type="RefSeq" id="WP_066466654.1">
    <property type="nucleotide sequence ID" value="NZ_CBCRUZ010000021.1"/>
</dbReference>
<organism evidence="2 3">
    <name type="scientific">Skermania pinensis</name>
    <dbReference type="NCBI Taxonomy" id="39122"/>
    <lineage>
        <taxon>Bacteria</taxon>
        <taxon>Bacillati</taxon>
        <taxon>Actinomycetota</taxon>
        <taxon>Actinomycetes</taxon>
        <taxon>Mycobacteriales</taxon>
        <taxon>Gordoniaceae</taxon>
        <taxon>Skermania</taxon>
    </lineage>
</organism>
<sequence>MTGTTTRPTVGSLLRAWRERRGLSQLQLSLDAAVSARHVSFVETGRATPTPAMIERLAVHLDVPLRERNQLLLAAGYAPHYGEHPLDAPALRAVSDAFRTLLDAHLPYPALVLDRWWDVLDRNRATDILLDGCAEHLLEPPVNALRLTLHPQGLAPRIDNLGQWRRHLLSQLRARIDRTDDPRLRELYRELSGYPGAEDGVADAADVVVPMRLRIGAQTLSVFGIAASVLSATDVTIDELHIEAFYPADERTARMLRAGVGG</sequence>
<dbReference type="PANTHER" id="PTHR35010">
    <property type="entry name" value="BLL4672 PROTEIN-RELATED"/>
    <property type="match status" value="1"/>
</dbReference>
<dbReference type="InterPro" id="IPR001387">
    <property type="entry name" value="Cro/C1-type_HTH"/>
</dbReference>